<organism evidence="1 2">
    <name type="scientific">Corynebacterium hansenii</name>
    <dbReference type="NCBI Taxonomy" id="394964"/>
    <lineage>
        <taxon>Bacteria</taxon>
        <taxon>Bacillati</taxon>
        <taxon>Actinomycetota</taxon>
        <taxon>Actinomycetes</taxon>
        <taxon>Mycobacteriales</taxon>
        <taxon>Corynebacteriaceae</taxon>
        <taxon>Corynebacterium</taxon>
    </lineage>
</organism>
<dbReference type="Proteomes" id="UP001595751">
    <property type="component" value="Unassembled WGS sequence"/>
</dbReference>
<dbReference type="EMBL" id="JBHRZN010000002">
    <property type="protein sequence ID" value="MFC3849760.1"/>
    <property type="molecule type" value="Genomic_DNA"/>
</dbReference>
<keyword evidence="2" id="KW-1185">Reference proteome</keyword>
<accession>A0ABV7ZNK1</accession>
<gene>
    <name evidence="1" type="ORF">ACFORJ_06230</name>
</gene>
<dbReference type="RefSeq" id="WP_290288774.1">
    <property type="nucleotide sequence ID" value="NZ_CP047211.1"/>
</dbReference>
<reference evidence="2" key="1">
    <citation type="journal article" date="2019" name="Int. J. Syst. Evol. Microbiol.">
        <title>The Global Catalogue of Microorganisms (GCM) 10K type strain sequencing project: providing services to taxonomists for standard genome sequencing and annotation.</title>
        <authorList>
            <consortium name="The Broad Institute Genomics Platform"/>
            <consortium name="The Broad Institute Genome Sequencing Center for Infectious Disease"/>
            <person name="Wu L."/>
            <person name="Ma J."/>
        </authorList>
    </citation>
    <scope>NUCLEOTIDE SEQUENCE [LARGE SCALE GENOMIC DNA]</scope>
    <source>
        <strain evidence="2">CCUG 53252</strain>
    </source>
</reference>
<protein>
    <submittedName>
        <fullName evidence="1">Uncharacterized protein</fullName>
    </submittedName>
</protein>
<proteinExistence type="predicted"/>
<sequence>MSTLDICWDGTGKQAAEIVQHLRRDGYSAAFTPGRREIVVIDRAGTLTRIPPTDPCATCATCTIRDQWCCDPWETRDEHEGDDR</sequence>
<evidence type="ECO:0000313" key="2">
    <source>
        <dbReference type="Proteomes" id="UP001595751"/>
    </source>
</evidence>
<comment type="caution">
    <text evidence="1">The sequence shown here is derived from an EMBL/GenBank/DDBJ whole genome shotgun (WGS) entry which is preliminary data.</text>
</comment>
<name>A0ABV7ZNK1_9CORY</name>
<evidence type="ECO:0000313" key="1">
    <source>
        <dbReference type="EMBL" id="MFC3849760.1"/>
    </source>
</evidence>